<reference evidence="5" key="2">
    <citation type="submission" date="2023-01" db="EMBL/GenBank/DDBJ databases">
        <authorList>
            <person name="Sun Q."/>
            <person name="Evtushenko L."/>
        </authorList>
    </citation>
    <scope>NUCLEOTIDE SEQUENCE</scope>
    <source>
        <strain evidence="5">VKM B-2347</strain>
    </source>
</reference>
<name>A0A9W6IXK2_9HYPH</name>
<dbReference type="InterPro" id="IPR013762">
    <property type="entry name" value="Integrase-like_cat_sf"/>
</dbReference>
<dbReference type="Pfam" id="PF14659">
    <property type="entry name" value="Phage_int_SAM_3"/>
    <property type="match status" value="1"/>
</dbReference>
<evidence type="ECO:0000313" key="6">
    <source>
        <dbReference type="Proteomes" id="UP001143372"/>
    </source>
</evidence>
<dbReference type="Proteomes" id="UP001143372">
    <property type="component" value="Unassembled WGS sequence"/>
</dbReference>
<dbReference type="AlphaFoldDB" id="A0A9W6IXK2"/>
<dbReference type="GO" id="GO:0006310">
    <property type="term" value="P:DNA recombination"/>
    <property type="evidence" value="ECO:0007669"/>
    <property type="project" value="UniProtKB-KW"/>
</dbReference>
<dbReference type="InterPro" id="IPR010998">
    <property type="entry name" value="Integrase_recombinase_N"/>
</dbReference>
<dbReference type="PANTHER" id="PTHR30349:SF94">
    <property type="entry name" value="INTEGRASE_RECOMBINASE HI_1414-RELATED"/>
    <property type="match status" value="1"/>
</dbReference>
<reference evidence="5" key="1">
    <citation type="journal article" date="2014" name="Int. J. Syst. Evol. Microbiol.">
        <title>Complete genome sequence of Corynebacterium casei LMG S-19264T (=DSM 44701T), isolated from a smear-ripened cheese.</title>
        <authorList>
            <consortium name="US DOE Joint Genome Institute (JGI-PGF)"/>
            <person name="Walter F."/>
            <person name="Albersmeier A."/>
            <person name="Kalinowski J."/>
            <person name="Ruckert C."/>
        </authorList>
    </citation>
    <scope>NUCLEOTIDE SEQUENCE</scope>
    <source>
        <strain evidence="5">VKM B-2347</strain>
    </source>
</reference>
<comment type="caution">
    <text evidence="5">The sequence shown here is derived from an EMBL/GenBank/DDBJ whole genome shotgun (WGS) entry which is preliminary data.</text>
</comment>
<accession>A0A9W6IXK2</accession>
<dbReference type="SUPFAM" id="SSF56349">
    <property type="entry name" value="DNA breaking-rejoining enzymes"/>
    <property type="match status" value="1"/>
</dbReference>
<evidence type="ECO:0000256" key="2">
    <source>
        <dbReference type="ARBA" id="ARBA00023125"/>
    </source>
</evidence>
<dbReference type="RefSeq" id="WP_271167287.1">
    <property type="nucleotide sequence ID" value="NZ_BSFI01000003.1"/>
</dbReference>
<dbReference type="PROSITE" id="PS51898">
    <property type="entry name" value="TYR_RECOMBINASE"/>
    <property type="match status" value="1"/>
</dbReference>
<dbReference type="Gene3D" id="1.10.150.130">
    <property type="match status" value="1"/>
</dbReference>
<keyword evidence="3" id="KW-0233">DNA recombination</keyword>
<protein>
    <recommendedName>
        <fullName evidence="4">Tyr recombinase domain-containing protein</fullName>
    </recommendedName>
</protein>
<dbReference type="CDD" id="cd01189">
    <property type="entry name" value="INT_ICEBs1_C_like"/>
    <property type="match status" value="1"/>
</dbReference>
<keyword evidence="6" id="KW-1185">Reference proteome</keyword>
<dbReference type="InterPro" id="IPR004107">
    <property type="entry name" value="Integrase_SAM-like_N"/>
</dbReference>
<dbReference type="InterPro" id="IPR011010">
    <property type="entry name" value="DNA_brk_join_enz"/>
</dbReference>
<keyword evidence="2" id="KW-0238">DNA-binding</keyword>
<organism evidence="5 6">
    <name type="scientific">Hansschlegelia plantiphila</name>
    <dbReference type="NCBI Taxonomy" id="374655"/>
    <lineage>
        <taxon>Bacteria</taxon>
        <taxon>Pseudomonadati</taxon>
        <taxon>Pseudomonadota</taxon>
        <taxon>Alphaproteobacteria</taxon>
        <taxon>Hyphomicrobiales</taxon>
        <taxon>Methylopilaceae</taxon>
        <taxon>Hansschlegelia</taxon>
    </lineage>
</organism>
<evidence type="ECO:0000313" key="5">
    <source>
        <dbReference type="EMBL" id="GLK67020.1"/>
    </source>
</evidence>
<dbReference type="InterPro" id="IPR050090">
    <property type="entry name" value="Tyrosine_recombinase_XerCD"/>
</dbReference>
<dbReference type="GO" id="GO:0015074">
    <property type="term" value="P:DNA integration"/>
    <property type="evidence" value="ECO:0007669"/>
    <property type="project" value="UniProtKB-KW"/>
</dbReference>
<keyword evidence="1" id="KW-0229">DNA integration</keyword>
<dbReference type="InterPro" id="IPR002104">
    <property type="entry name" value="Integrase_catalytic"/>
</dbReference>
<sequence>MASVRRLNAKDPKSPWICEYTDAAGKRRRETPKTGLKKDAEAIKRRVETELQSGQHVAISQTIGIRDAADLWLKSGEDKVRSGIIGECTWRGFRSIIDSSIIPRFGNRPIKDLTFTDVEAWHSDLLRRLKPVTAKNHLLALKQIEDFAGKRGFTKRNIVKQVLAEVRYGGKSQIKTFRMEQVQLLLRLVDELNITNQRKTTNVRGYFMLKAAVQLAAFCGLRMGEIWGLTVGCVDMERGVLKIRHSLTQLDQLKGPKTKAGNRDIPMPRRVQETVAEWCRRFYVTNERGLIFRMPGGSMVTPRNFRSNYWVPLLQRAGLHDAADTMHFHALRHFAASLMIELGLPLTDVASLLGHEKFDMTLQVYAHPIVGGNRRHEAFERIASALAAPAENDVDATMPPKLLISEARPIATA</sequence>
<dbReference type="GO" id="GO:0003677">
    <property type="term" value="F:DNA binding"/>
    <property type="evidence" value="ECO:0007669"/>
    <property type="project" value="UniProtKB-KW"/>
</dbReference>
<evidence type="ECO:0000259" key="4">
    <source>
        <dbReference type="PROSITE" id="PS51898"/>
    </source>
</evidence>
<proteinExistence type="predicted"/>
<dbReference type="PANTHER" id="PTHR30349">
    <property type="entry name" value="PHAGE INTEGRASE-RELATED"/>
    <property type="match status" value="1"/>
</dbReference>
<dbReference type="EMBL" id="BSFI01000003">
    <property type="protein sequence ID" value="GLK67020.1"/>
    <property type="molecule type" value="Genomic_DNA"/>
</dbReference>
<dbReference type="Pfam" id="PF00589">
    <property type="entry name" value="Phage_integrase"/>
    <property type="match status" value="1"/>
</dbReference>
<gene>
    <name evidence="5" type="ORF">GCM10008179_06580</name>
</gene>
<dbReference type="Gene3D" id="1.10.443.10">
    <property type="entry name" value="Intergrase catalytic core"/>
    <property type="match status" value="1"/>
</dbReference>
<evidence type="ECO:0000256" key="1">
    <source>
        <dbReference type="ARBA" id="ARBA00022908"/>
    </source>
</evidence>
<evidence type="ECO:0000256" key="3">
    <source>
        <dbReference type="ARBA" id="ARBA00023172"/>
    </source>
</evidence>
<feature type="domain" description="Tyr recombinase" evidence="4">
    <location>
        <begin position="172"/>
        <end position="380"/>
    </location>
</feature>